<dbReference type="EMBL" id="MU404354">
    <property type="protein sequence ID" value="KAI1612509.1"/>
    <property type="molecule type" value="Genomic_DNA"/>
</dbReference>
<dbReference type="GO" id="GO:0005337">
    <property type="term" value="F:nucleoside transmembrane transporter activity"/>
    <property type="evidence" value="ECO:0007669"/>
    <property type="project" value="InterPro"/>
</dbReference>
<feature type="transmembrane region" description="Helical" evidence="7">
    <location>
        <begin position="105"/>
        <end position="125"/>
    </location>
</feature>
<comment type="caution">
    <text evidence="11">The sequence shown here is derived from an EMBL/GenBank/DDBJ whole genome shotgun (WGS) entry which is preliminary data.</text>
</comment>
<feature type="transmembrane region" description="Helical" evidence="7">
    <location>
        <begin position="146"/>
        <end position="166"/>
    </location>
</feature>
<name>A0AAN6DTQ4_9EURO</name>
<feature type="transmembrane region" description="Helical" evidence="7">
    <location>
        <begin position="265"/>
        <end position="289"/>
    </location>
</feature>
<evidence type="ECO:0000259" key="9">
    <source>
        <dbReference type="Pfam" id="PF07662"/>
    </source>
</evidence>
<comment type="subcellular location">
    <subcellularLocation>
        <location evidence="1">Cell membrane</location>
        <topology evidence="1">Multi-pass membrane protein</topology>
    </subcellularLocation>
</comment>
<keyword evidence="5 7" id="KW-1133">Transmembrane helix</keyword>
<keyword evidence="6 7" id="KW-0472">Membrane</keyword>
<dbReference type="AlphaFoldDB" id="A0AAN6DTQ4"/>
<feature type="transmembrane region" description="Helical" evidence="7">
    <location>
        <begin position="563"/>
        <end position="586"/>
    </location>
</feature>
<feature type="transmembrane region" description="Helical" evidence="7">
    <location>
        <begin position="343"/>
        <end position="365"/>
    </location>
</feature>
<dbReference type="Pfam" id="PF07662">
    <property type="entry name" value="Nucleos_tra2_C"/>
    <property type="match status" value="1"/>
</dbReference>
<dbReference type="GO" id="GO:0015293">
    <property type="term" value="F:symporter activity"/>
    <property type="evidence" value="ECO:0007669"/>
    <property type="project" value="TreeGrafter"/>
</dbReference>
<evidence type="ECO:0000259" key="8">
    <source>
        <dbReference type="Pfam" id="PF01773"/>
    </source>
</evidence>
<feature type="transmembrane region" description="Helical" evidence="7">
    <location>
        <begin position="526"/>
        <end position="551"/>
    </location>
</feature>
<feature type="transmembrane region" description="Helical" evidence="7">
    <location>
        <begin position="464"/>
        <end position="483"/>
    </location>
</feature>
<evidence type="ECO:0000313" key="11">
    <source>
        <dbReference type="EMBL" id="KAI1612509.1"/>
    </source>
</evidence>
<feature type="domain" description="Concentrative nucleoside transporter C-terminal" evidence="9">
    <location>
        <begin position="372"/>
        <end position="582"/>
    </location>
</feature>
<dbReference type="InterPro" id="IPR002668">
    <property type="entry name" value="CNT_N_dom"/>
</dbReference>
<feature type="domain" description="Nucleoside transporter/FeoB GTPase Gate" evidence="10">
    <location>
        <begin position="269"/>
        <end position="366"/>
    </location>
</feature>
<dbReference type="PANTHER" id="PTHR10590">
    <property type="entry name" value="SODIUM/NUCLEOSIDE COTRANSPORTER"/>
    <property type="match status" value="1"/>
</dbReference>
<keyword evidence="4 7" id="KW-0812">Transmembrane</keyword>
<dbReference type="GO" id="GO:0005886">
    <property type="term" value="C:plasma membrane"/>
    <property type="evidence" value="ECO:0007669"/>
    <property type="project" value="UniProtKB-SubCell"/>
</dbReference>
<gene>
    <name evidence="11" type="ORF">EDD36DRAFT_418676</name>
</gene>
<dbReference type="Pfam" id="PF07670">
    <property type="entry name" value="Gate"/>
    <property type="match status" value="1"/>
</dbReference>
<proteinExistence type="inferred from homology"/>
<evidence type="ECO:0000256" key="2">
    <source>
        <dbReference type="ARBA" id="ARBA00009033"/>
    </source>
</evidence>
<feature type="transmembrane region" description="Helical" evidence="7">
    <location>
        <begin position="178"/>
        <end position="195"/>
    </location>
</feature>
<feature type="transmembrane region" description="Helical" evidence="7">
    <location>
        <begin position="301"/>
        <end position="323"/>
    </location>
</feature>
<dbReference type="PANTHER" id="PTHR10590:SF4">
    <property type="entry name" value="SOLUTE CARRIER FAMILY 28 MEMBER 3"/>
    <property type="match status" value="1"/>
</dbReference>
<evidence type="ECO:0000256" key="3">
    <source>
        <dbReference type="ARBA" id="ARBA00022475"/>
    </source>
</evidence>
<accession>A0AAN6DTQ4</accession>
<organism evidence="11 12">
    <name type="scientific">Exophiala viscosa</name>
    <dbReference type="NCBI Taxonomy" id="2486360"/>
    <lineage>
        <taxon>Eukaryota</taxon>
        <taxon>Fungi</taxon>
        <taxon>Dikarya</taxon>
        <taxon>Ascomycota</taxon>
        <taxon>Pezizomycotina</taxon>
        <taxon>Eurotiomycetes</taxon>
        <taxon>Chaetothyriomycetidae</taxon>
        <taxon>Chaetothyriales</taxon>
        <taxon>Herpotrichiellaceae</taxon>
        <taxon>Exophiala</taxon>
    </lineage>
</organism>
<dbReference type="Pfam" id="PF01773">
    <property type="entry name" value="Nucleos_tra2_N"/>
    <property type="match status" value="1"/>
</dbReference>
<feature type="transmembrane region" description="Helical" evidence="7">
    <location>
        <begin position="75"/>
        <end position="93"/>
    </location>
</feature>
<keyword evidence="12" id="KW-1185">Reference proteome</keyword>
<evidence type="ECO:0000256" key="4">
    <source>
        <dbReference type="ARBA" id="ARBA00022692"/>
    </source>
</evidence>
<evidence type="ECO:0000256" key="5">
    <source>
        <dbReference type="ARBA" id="ARBA00022989"/>
    </source>
</evidence>
<dbReference type="InterPro" id="IPR011642">
    <property type="entry name" value="Gate_dom"/>
</dbReference>
<keyword evidence="3" id="KW-1003">Cell membrane</keyword>
<sequence length="596" mass="64434">MVPSNVAGQPASTEKNEVESMAAVDKTPMRYSEERKEAFLSGTPKQEVSADVGTIDQVSAGGIKSSRLYAMRGKLLYTTVFALFTAWWVVGLVRYRQLGWVIPTLIWLAMALRLITFYVPARLILVPVRKAWNPCAAAVDKLIPDALKAPLGGLLTVAVLVVVSFAPSDVTDHERVDRLLSLVGLGLCVGALWLTSLHRKKIVWYTVIVGILAQCVIALFVLRTSVGYSIFHFVSNLARSFLNYAKVDGMAFLTSDDFVAGSGGYFYLVGVLPAIVFFVAVVQLVMYWGILQWAIRHIGQFFFWLLQVSGAEAAVVAATPFLGQGESAVLIKPFVPYLTRAELHQIMCSGFATVSGSGLAGYIGLGVAPQPLICSCVMSIPASIAISKLRFPETEETITSKAFTWPEQQEDRPINALHAFADGAWLGIKIAGIIGANLLCIISLLGLINGLLTWWGHYFGIHSLTLETILGYVFYPVAFFLGVSRDGDLLKVSRLIGIKVVANEYVAYSYLQSSAEYADLSVRSRLIVTFALCGFGNLGSLGIQIGVLSQLSGRRVADISKVAMSALTVGIISTLSSAIIAGLVLTEETSKKILGL</sequence>
<feature type="transmembrane region" description="Helical" evidence="7">
    <location>
        <begin position="430"/>
        <end position="452"/>
    </location>
</feature>
<protein>
    <submittedName>
        <fullName evidence="11">Nucleoside transporter</fullName>
    </submittedName>
</protein>
<dbReference type="InterPro" id="IPR011657">
    <property type="entry name" value="CNT_C_dom"/>
</dbReference>
<comment type="similarity">
    <text evidence="2">Belongs to the concentrative nucleoside transporter (CNT) (TC 2.A.41) family.</text>
</comment>
<evidence type="ECO:0000256" key="7">
    <source>
        <dbReference type="SAM" id="Phobius"/>
    </source>
</evidence>
<evidence type="ECO:0000256" key="6">
    <source>
        <dbReference type="ARBA" id="ARBA00023136"/>
    </source>
</evidence>
<feature type="transmembrane region" description="Helical" evidence="7">
    <location>
        <begin position="202"/>
        <end position="222"/>
    </location>
</feature>
<evidence type="ECO:0000259" key="10">
    <source>
        <dbReference type="Pfam" id="PF07670"/>
    </source>
</evidence>
<evidence type="ECO:0000256" key="1">
    <source>
        <dbReference type="ARBA" id="ARBA00004651"/>
    </source>
</evidence>
<feature type="domain" description="Concentrative nucleoside transporter N-terminal" evidence="8">
    <location>
        <begin position="183"/>
        <end position="256"/>
    </location>
</feature>
<reference evidence="11" key="1">
    <citation type="journal article" date="2022" name="bioRxiv">
        <title>Deciphering the potential niche of two novel black yeast fungi from a biological soil crust based on their genomes, phenotypes, and melanin regulation.</title>
        <authorList>
            <consortium name="DOE Joint Genome Institute"/>
            <person name="Carr E.C."/>
            <person name="Barton Q."/>
            <person name="Grambo S."/>
            <person name="Sullivan M."/>
            <person name="Renfro C.M."/>
            <person name="Kuo A."/>
            <person name="Pangilinan J."/>
            <person name="Lipzen A."/>
            <person name="Keymanesh K."/>
            <person name="Savage E."/>
            <person name="Barry K."/>
            <person name="Grigoriev I.V."/>
            <person name="Riekhof W.R."/>
            <person name="Harris S.S."/>
        </authorList>
    </citation>
    <scope>NUCLEOTIDE SEQUENCE</scope>
    <source>
        <strain evidence="11">JF 03-4F</strain>
    </source>
</reference>
<dbReference type="InterPro" id="IPR008276">
    <property type="entry name" value="C_nuclsd_transpt"/>
</dbReference>
<dbReference type="Proteomes" id="UP001203852">
    <property type="component" value="Unassembled WGS sequence"/>
</dbReference>
<evidence type="ECO:0000313" key="12">
    <source>
        <dbReference type="Proteomes" id="UP001203852"/>
    </source>
</evidence>